<gene>
    <name evidence="7" type="ORF">BDV98DRAFT_496566</name>
</gene>
<dbReference type="GO" id="GO:0016702">
    <property type="term" value="F:oxidoreductase activity, acting on single donors with incorporation of molecular oxygen, incorporation of two atoms of oxygen"/>
    <property type="evidence" value="ECO:0007669"/>
    <property type="project" value="UniProtKB-ARBA"/>
</dbReference>
<evidence type="ECO:0000259" key="6">
    <source>
        <dbReference type="Pfam" id="PF02900"/>
    </source>
</evidence>
<dbReference type="InterPro" id="IPR004183">
    <property type="entry name" value="Xdiol_dOase_suB"/>
</dbReference>
<protein>
    <submittedName>
        <fullName evidence="7">Extradiol ring-cleavage dioxygenase, class III enzyme, subunit B</fullName>
    </submittedName>
</protein>
<keyword evidence="5" id="KW-0560">Oxidoreductase</keyword>
<dbReference type="PIRSF" id="PIRSF006157">
    <property type="entry name" value="Doxgns_DODA"/>
    <property type="match status" value="1"/>
</dbReference>
<dbReference type="STRING" id="1884261.A0A5C3QYF2"/>
<dbReference type="Proteomes" id="UP000305067">
    <property type="component" value="Unassembled WGS sequence"/>
</dbReference>
<evidence type="ECO:0000313" key="7">
    <source>
        <dbReference type="EMBL" id="TFL06952.1"/>
    </source>
</evidence>
<evidence type="ECO:0000256" key="4">
    <source>
        <dbReference type="ARBA" id="ARBA00022833"/>
    </source>
</evidence>
<dbReference type="GO" id="GO:0008270">
    <property type="term" value="F:zinc ion binding"/>
    <property type="evidence" value="ECO:0007669"/>
    <property type="project" value="InterPro"/>
</dbReference>
<comment type="similarity">
    <text evidence="2">Belongs to the DODA-type extradiol aromatic ring-opening dioxygenase family.</text>
</comment>
<evidence type="ECO:0000256" key="5">
    <source>
        <dbReference type="ARBA" id="ARBA00023002"/>
    </source>
</evidence>
<organism evidence="7 8">
    <name type="scientific">Pterulicium gracile</name>
    <dbReference type="NCBI Taxonomy" id="1884261"/>
    <lineage>
        <taxon>Eukaryota</taxon>
        <taxon>Fungi</taxon>
        <taxon>Dikarya</taxon>
        <taxon>Basidiomycota</taxon>
        <taxon>Agaricomycotina</taxon>
        <taxon>Agaricomycetes</taxon>
        <taxon>Agaricomycetidae</taxon>
        <taxon>Agaricales</taxon>
        <taxon>Pleurotineae</taxon>
        <taxon>Pterulaceae</taxon>
        <taxon>Pterulicium</taxon>
    </lineage>
</organism>
<evidence type="ECO:0000256" key="3">
    <source>
        <dbReference type="ARBA" id="ARBA00022723"/>
    </source>
</evidence>
<dbReference type="EMBL" id="ML178814">
    <property type="protein sequence ID" value="TFL06952.1"/>
    <property type="molecule type" value="Genomic_DNA"/>
</dbReference>
<keyword evidence="7" id="KW-0223">Dioxygenase</keyword>
<keyword evidence="8" id="KW-1185">Reference proteome</keyword>
<dbReference type="Pfam" id="PF02900">
    <property type="entry name" value="LigB"/>
    <property type="match status" value="1"/>
</dbReference>
<dbReference type="AlphaFoldDB" id="A0A5C3QYF2"/>
<dbReference type="CDD" id="cd07363">
    <property type="entry name" value="45_DOPA_Dioxygenase"/>
    <property type="match status" value="1"/>
</dbReference>
<proteinExistence type="inferred from homology"/>
<reference evidence="7 8" key="1">
    <citation type="journal article" date="2019" name="Nat. Ecol. Evol.">
        <title>Megaphylogeny resolves global patterns of mushroom evolution.</title>
        <authorList>
            <person name="Varga T."/>
            <person name="Krizsan K."/>
            <person name="Foldi C."/>
            <person name="Dima B."/>
            <person name="Sanchez-Garcia M."/>
            <person name="Sanchez-Ramirez S."/>
            <person name="Szollosi G.J."/>
            <person name="Szarkandi J.G."/>
            <person name="Papp V."/>
            <person name="Albert L."/>
            <person name="Andreopoulos W."/>
            <person name="Angelini C."/>
            <person name="Antonin V."/>
            <person name="Barry K.W."/>
            <person name="Bougher N.L."/>
            <person name="Buchanan P."/>
            <person name="Buyck B."/>
            <person name="Bense V."/>
            <person name="Catcheside P."/>
            <person name="Chovatia M."/>
            <person name="Cooper J."/>
            <person name="Damon W."/>
            <person name="Desjardin D."/>
            <person name="Finy P."/>
            <person name="Geml J."/>
            <person name="Haridas S."/>
            <person name="Hughes K."/>
            <person name="Justo A."/>
            <person name="Karasinski D."/>
            <person name="Kautmanova I."/>
            <person name="Kiss B."/>
            <person name="Kocsube S."/>
            <person name="Kotiranta H."/>
            <person name="LaButti K.M."/>
            <person name="Lechner B.E."/>
            <person name="Liimatainen K."/>
            <person name="Lipzen A."/>
            <person name="Lukacs Z."/>
            <person name="Mihaltcheva S."/>
            <person name="Morgado L.N."/>
            <person name="Niskanen T."/>
            <person name="Noordeloos M.E."/>
            <person name="Ohm R.A."/>
            <person name="Ortiz-Santana B."/>
            <person name="Ovrebo C."/>
            <person name="Racz N."/>
            <person name="Riley R."/>
            <person name="Savchenko A."/>
            <person name="Shiryaev A."/>
            <person name="Soop K."/>
            <person name="Spirin V."/>
            <person name="Szebenyi C."/>
            <person name="Tomsovsky M."/>
            <person name="Tulloss R.E."/>
            <person name="Uehling J."/>
            <person name="Grigoriev I.V."/>
            <person name="Vagvolgyi C."/>
            <person name="Papp T."/>
            <person name="Martin F.M."/>
            <person name="Miettinen O."/>
            <person name="Hibbett D.S."/>
            <person name="Nagy L.G."/>
        </authorList>
    </citation>
    <scope>NUCLEOTIDE SEQUENCE [LARGE SCALE GENOMIC DNA]</scope>
    <source>
        <strain evidence="7 8">CBS 309.79</strain>
    </source>
</reference>
<keyword evidence="3" id="KW-0479">Metal-binding</keyword>
<dbReference type="GO" id="GO:0008198">
    <property type="term" value="F:ferrous iron binding"/>
    <property type="evidence" value="ECO:0007669"/>
    <property type="project" value="InterPro"/>
</dbReference>
<name>A0A5C3QYF2_9AGAR</name>
<keyword evidence="4" id="KW-0862">Zinc</keyword>
<dbReference type="PANTHER" id="PTHR30096">
    <property type="entry name" value="4,5-DOPA DIOXYGENASE EXTRADIOL-LIKE PROTEIN"/>
    <property type="match status" value="1"/>
</dbReference>
<evidence type="ECO:0000256" key="2">
    <source>
        <dbReference type="ARBA" id="ARBA00007581"/>
    </source>
</evidence>
<comment type="cofactor">
    <cofactor evidence="1">
        <name>Zn(2+)</name>
        <dbReference type="ChEBI" id="CHEBI:29105"/>
    </cofactor>
</comment>
<dbReference type="PANTHER" id="PTHR30096:SF0">
    <property type="entry name" value="4,5-DOPA DIOXYGENASE EXTRADIOL-LIKE PROTEIN"/>
    <property type="match status" value="1"/>
</dbReference>
<dbReference type="InterPro" id="IPR014436">
    <property type="entry name" value="Extradiol_dOase_DODA"/>
</dbReference>
<sequence>MSQSGVYRPQSQAEWIKALDELPSTPDRIPSFFFGHGSPALAFPKDAIVPGPMGALLGYAGPSGPLATFLGDFGPALLKKYKPKGIVVFSAHWETMGERLVTDYGDENPVLMDYYGFMPALYELKFKSKGSKQLSERVVNLYKQAGQSARLSPKLESRGEDGRGFNGPGLDHGVFVPFRIMFGEEFLDVPVVQVSIDESLDPEKNWALGKAVSKLREEGILILSGGLTIHNLRDMPSFNPEYAKPTHKAFDDAVFEAMGVEDPAARKKAMFELLKHEGLRASHPREEHFVPVYPAAGAGEEGKSKIVCGLYGAPAVAFGL</sequence>
<accession>A0A5C3QYF2</accession>
<dbReference type="OrthoDB" id="7396853at2759"/>
<evidence type="ECO:0000256" key="1">
    <source>
        <dbReference type="ARBA" id="ARBA00001947"/>
    </source>
</evidence>
<feature type="domain" description="Extradiol ring-cleavage dioxygenase class III enzyme subunit B" evidence="6">
    <location>
        <begin position="73"/>
        <end position="316"/>
    </location>
</feature>
<dbReference type="SUPFAM" id="SSF53213">
    <property type="entry name" value="LigB-like"/>
    <property type="match status" value="1"/>
</dbReference>
<evidence type="ECO:0000313" key="8">
    <source>
        <dbReference type="Proteomes" id="UP000305067"/>
    </source>
</evidence>
<dbReference type="Gene3D" id="3.40.830.10">
    <property type="entry name" value="LigB-like"/>
    <property type="match status" value="1"/>
</dbReference>